<sequence length="271" mass="30030">MTSLYWRIFGEGQIDLVLLHGWGLNAEVWGCITDRLAPHFRLHLVDLPGYGRSQGYGVLSLREMAEVVLENAPQQAVWLGWSMGGLIASKIALMASERMQALITVASSPCFCASDEDQWPGIRADVLRGFEVQLSQNFEQTVAQFMALQTLGAPNARNDAQKLNQVVLDCPMPEVSVLHGGLDLLAENDLRQALINLPIPLLRIYGSLDGLVPRRMIPQLDALWPQSRSILINHAAHAPFISHPDEFCHQLLSFIRALSLENEDGVTKGMD</sequence>
<dbReference type="Pfam" id="PF00561">
    <property type="entry name" value="Abhydrolase_1"/>
    <property type="match status" value="1"/>
</dbReference>
<feature type="binding site" evidence="5">
    <location>
        <position position="237"/>
    </location>
    <ligand>
        <name>substrate</name>
    </ligand>
</feature>
<gene>
    <name evidence="5 7" type="primary">bioH</name>
    <name evidence="7" type="ORF">HYN51_08450</name>
</gene>
<dbReference type="InterPro" id="IPR010076">
    <property type="entry name" value="BioH"/>
</dbReference>
<comment type="similarity">
    <text evidence="5">Belongs to the AB hydrolase superfamily. Carboxylesterase BioH family.</text>
</comment>
<evidence type="ECO:0000256" key="4">
    <source>
        <dbReference type="ARBA" id="ARBA00022801"/>
    </source>
</evidence>
<dbReference type="SUPFAM" id="SSF53474">
    <property type="entry name" value="alpha/beta-Hydrolases"/>
    <property type="match status" value="1"/>
</dbReference>
<evidence type="ECO:0000313" key="8">
    <source>
        <dbReference type="Proteomes" id="UP000244908"/>
    </source>
</evidence>
<dbReference type="EMBL" id="CP029185">
    <property type="protein sequence ID" value="AWH88585.1"/>
    <property type="molecule type" value="Genomic_DNA"/>
</dbReference>
<dbReference type="OrthoDB" id="9780744at2"/>
<dbReference type="EC" id="3.1.1.85" evidence="5"/>
<dbReference type="NCBIfam" id="TIGR01738">
    <property type="entry name" value="bioH"/>
    <property type="match status" value="1"/>
</dbReference>
<reference evidence="7 8" key="1">
    <citation type="journal article" date="2019" name="Int. J. Syst. Evol. Microbiol.">
        <title>Limnobaculum parvum gen. nov., sp. nov., isolated from a freshwater lake.</title>
        <authorList>
            <person name="Baek C."/>
            <person name="Shin S.K."/>
            <person name="Yi H."/>
        </authorList>
    </citation>
    <scope>NUCLEOTIDE SEQUENCE [LARGE SCALE GENOMIC DNA]</scope>
    <source>
        <strain evidence="7 8">HYN0051</strain>
    </source>
</reference>
<comment type="subcellular location">
    <subcellularLocation>
        <location evidence="5">Cytoplasm</location>
    </subcellularLocation>
</comment>
<dbReference type="PANTHER" id="PTHR43194:SF5">
    <property type="entry name" value="PIMELOYL-[ACYL-CARRIER PROTEIN] METHYL ESTER ESTERASE"/>
    <property type="match status" value="1"/>
</dbReference>
<comment type="catalytic activity">
    <reaction evidence="5">
        <text>6-carboxyhexanoyl-[ACP] methyl ester + H2O = 6-carboxyhexanoyl-[ACP] + methanol + H(+)</text>
        <dbReference type="Rhea" id="RHEA:42700"/>
        <dbReference type="Rhea" id="RHEA-COMP:9955"/>
        <dbReference type="Rhea" id="RHEA-COMP:10186"/>
        <dbReference type="ChEBI" id="CHEBI:15377"/>
        <dbReference type="ChEBI" id="CHEBI:15378"/>
        <dbReference type="ChEBI" id="CHEBI:17790"/>
        <dbReference type="ChEBI" id="CHEBI:78846"/>
        <dbReference type="ChEBI" id="CHEBI:82735"/>
        <dbReference type="EC" id="3.1.1.85"/>
    </reaction>
</comment>
<comment type="subunit">
    <text evidence="5">Monomer.</text>
</comment>
<keyword evidence="8" id="KW-1185">Reference proteome</keyword>
<evidence type="ECO:0000256" key="2">
    <source>
        <dbReference type="ARBA" id="ARBA00022490"/>
    </source>
</evidence>
<keyword evidence="1 5" id="KW-0719">Serine esterase</keyword>
<dbReference type="Gene3D" id="3.40.50.1820">
    <property type="entry name" value="alpha/beta hydrolase"/>
    <property type="match status" value="1"/>
</dbReference>
<evidence type="ECO:0000313" key="7">
    <source>
        <dbReference type="EMBL" id="AWH88585.1"/>
    </source>
</evidence>
<dbReference type="InterPro" id="IPR029058">
    <property type="entry name" value="AB_hydrolase_fold"/>
</dbReference>
<feature type="active site" description="Nucleophile" evidence="5">
    <location>
        <position position="82"/>
    </location>
</feature>
<feature type="binding site" evidence="5">
    <location>
        <position position="22"/>
    </location>
    <ligand>
        <name>substrate</name>
    </ligand>
</feature>
<dbReference type="InterPro" id="IPR050228">
    <property type="entry name" value="Carboxylesterase_BioH"/>
</dbReference>
<keyword evidence="2 5" id="KW-0963">Cytoplasm</keyword>
<keyword evidence="4 5" id="KW-0378">Hydrolase</keyword>
<dbReference type="GO" id="GO:0090499">
    <property type="term" value="F:pimelyl-[acyl-carrier protein] methyl ester esterase activity"/>
    <property type="evidence" value="ECO:0007669"/>
    <property type="project" value="UniProtKB-EC"/>
</dbReference>
<dbReference type="UniPathway" id="UPA00078"/>
<evidence type="ECO:0000256" key="3">
    <source>
        <dbReference type="ARBA" id="ARBA00022756"/>
    </source>
</evidence>
<dbReference type="HAMAP" id="MF_01260">
    <property type="entry name" value="Carboxylester"/>
    <property type="match status" value="1"/>
</dbReference>
<protein>
    <recommendedName>
        <fullName evidence="5">Pimeloyl-[acyl-carrier protein] methyl ester esterase</fullName>
        <ecNumber evidence="5">3.1.1.85</ecNumber>
    </recommendedName>
    <alternativeName>
        <fullName evidence="5">Biotin synthesis protein BioH</fullName>
    </alternativeName>
    <alternativeName>
        <fullName evidence="5">Carboxylesterase BioH</fullName>
    </alternativeName>
</protein>
<evidence type="ECO:0000256" key="5">
    <source>
        <dbReference type="HAMAP-Rule" id="MF_01260"/>
    </source>
</evidence>
<feature type="binding site" evidence="5">
    <location>
        <begin position="145"/>
        <end position="149"/>
    </location>
    <ligand>
        <name>substrate</name>
    </ligand>
</feature>
<proteinExistence type="inferred from homology"/>
<dbReference type="PANTHER" id="PTHR43194">
    <property type="entry name" value="HYDROLASE ALPHA/BETA FOLD FAMILY"/>
    <property type="match status" value="1"/>
</dbReference>
<feature type="binding site" evidence="5">
    <location>
        <begin position="82"/>
        <end position="83"/>
    </location>
    <ligand>
        <name>substrate</name>
    </ligand>
</feature>
<dbReference type="Proteomes" id="UP000244908">
    <property type="component" value="Chromosome"/>
</dbReference>
<keyword evidence="3 5" id="KW-0093">Biotin biosynthesis</keyword>
<dbReference type="RefSeq" id="WP_108900643.1">
    <property type="nucleotide sequence ID" value="NZ_CP029185.2"/>
</dbReference>
<name>A0A2Y9TY14_9GAMM</name>
<organism evidence="7 8">
    <name type="scientific">Limnobaculum parvum</name>
    <dbReference type="NCBI Taxonomy" id="2172103"/>
    <lineage>
        <taxon>Bacteria</taxon>
        <taxon>Pseudomonadati</taxon>
        <taxon>Pseudomonadota</taxon>
        <taxon>Gammaproteobacteria</taxon>
        <taxon>Enterobacterales</taxon>
        <taxon>Budviciaceae</taxon>
        <taxon>Limnobaculum</taxon>
    </lineage>
</organism>
<feature type="domain" description="AB hydrolase-1" evidence="6">
    <location>
        <begin position="16"/>
        <end position="244"/>
    </location>
</feature>
<dbReference type="AlphaFoldDB" id="A0A2Y9TY14"/>
<dbReference type="GO" id="GO:0009102">
    <property type="term" value="P:biotin biosynthetic process"/>
    <property type="evidence" value="ECO:0007669"/>
    <property type="project" value="UniProtKB-UniRule"/>
</dbReference>
<evidence type="ECO:0000259" key="6">
    <source>
        <dbReference type="Pfam" id="PF00561"/>
    </source>
</evidence>
<dbReference type="GO" id="GO:0005737">
    <property type="term" value="C:cytoplasm"/>
    <property type="evidence" value="ECO:0007669"/>
    <property type="project" value="UniProtKB-SubCell"/>
</dbReference>
<comment type="function">
    <text evidence="5">The physiological role of BioH is to remove the methyl group introduced by BioC when the pimeloyl moiety is complete. It allows to synthesize pimeloyl-ACP via the fatty acid synthetic pathway through the hydrolysis of the ester bonds of pimeloyl-ACP esters.</text>
</comment>
<feature type="active site" evidence="5">
    <location>
        <position position="237"/>
    </location>
</feature>
<feature type="active site" evidence="5">
    <location>
        <position position="209"/>
    </location>
</feature>
<accession>A0A2Y9TY14</accession>
<evidence type="ECO:0000256" key="1">
    <source>
        <dbReference type="ARBA" id="ARBA00022487"/>
    </source>
</evidence>
<dbReference type="KEGG" id="lpv:HYN51_08450"/>
<comment type="pathway">
    <text evidence="5">Cofactor biosynthesis; biotin biosynthesis.</text>
</comment>
<dbReference type="InterPro" id="IPR000073">
    <property type="entry name" value="AB_hydrolase_1"/>
</dbReference>